<feature type="transmembrane region" description="Helical" evidence="1">
    <location>
        <begin position="183"/>
        <end position="202"/>
    </location>
</feature>
<sequence length="259" mass="27675">MDALSKLLTGDLPVVQVVWGRYFFHTLIVMTVLALRAKPGFWKSRRLDLQLVRALLLCATTFLLYASLIHVPLADATAVLFFAPVLVTLLAYLVLGESVGPRQLVAVVVGFLGVLLIIRPGFGAEAAMLIPLGAAVLLAFFYLLTRLVGRYDGASTTLFYTTSVGAVLFSLALPFVWETTTLPQIGLMAAMGSLGALGHFLLVRAFAIAPASSLSPFLYSQIVAAATISVVVFGDPLQWTMIAGAGLLVGSGIYVWLRS</sequence>
<proteinExistence type="predicted"/>
<protein>
    <submittedName>
        <fullName evidence="3">DMT family transporter</fullName>
    </submittedName>
</protein>
<accession>A0A3Q8XT78</accession>
<gene>
    <name evidence="3" type="ORF">D5400_01540</name>
</gene>
<dbReference type="InterPro" id="IPR037185">
    <property type="entry name" value="EmrE-like"/>
</dbReference>
<feature type="transmembrane region" description="Helical" evidence="1">
    <location>
        <begin position="76"/>
        <end position="95"/>
    </location>
</feature>
<evidence type="ECO:0000259" key="2">
    <source>
        <dbReference type="Pfam" id="PF00892"/>
    </source>
</evidence>
<feature type="transmembrane region" description="Helical" evidence="1">
    <location>
        <begin position="104"/>
        <end position="122"/>
    </location>
</feature>
<dbReference type="Proteomes" id="UP000268192">
    <property type="component" value="Chromosome"/>
</dbReference>
<dbReference type="EMBL" id="CP032509">
    <property type="protein sequence ID" value="AZN73509.1"/>
    <property type="molecule type" value="Genomic_DNA"/>
</dbReference>
<dbReference type="KEGG" id="abaw:D5400_01540"/>
<keyword evidence="1" id="KW-0812">Transmembrane</keyword>
<keyword evidence="1" id="KW-0472">Membrane</keyword>
<dbReference type="Pfam" id="PF00892">
    <property type="entry name" value="EamA"/>
    <property type="match status" value="1"/>
</dbReference>
<dbReference type="Gene3D" id="1.10.3730.20">
    <property type="match status" value="1"/>
</dbReference>
<keyword evidence="1" id="KW-1133">Transmembrane helix</keyword>
<reference evidence="3 4" key="1">
    <citation type="submission" date="2018-09" db="EMBL/GenBank/DDBJ databases">
        <title>Marinorhizobium profundi gen. nov., sp. nov., isolated from a deep-sea sediment sample from the New Britain Trench and proposal of Marinorhizobiaceae fam. nov. in the order Rhizobiales of the class Alphaproteobacteria.</title>
        <authorList>
            <person name="Cao J."/>
        </authorList>
    </citation>
    <scope>NUCLEOTIDE SEQUENCE [LARGE SCALE GENOMIC DNA]</scope>
    <source>
        <strain evidence="3 4">WS11</strain>
    </source>
</reference>
<feature type="transmembrane region" description="Helical" evidence="1">
    <location>
        <begin position="20"/>
        <end position="37"/>
    </location>
</feature>
<dbReference type="SUPFAM" id="SSF103481">
    <property type="entry name" value="Multidrug resistance efflux transporter EmrE"/>
    <property type="match status" value="2"/>
</dbReference>
<evidence type="ECO:0000313" key="3">
    <source>
        <dbReference type="EMBL" id="AZN73509.1"/>
    </source>
</evidence>
<feature type="transmembrane region" description="Helical" evidence="1">
    <location>
        <begin position="239"/>
        <end position="257"/>
    </location>
</feature>
<dbReference type="GO" id="GO:0016020">
    <property type="term" value="C:membrane"/>
    <property type="evidence" value="ECO:0007669"/>
    <property type="project" value="InterPro"/>
</dbReference>
<dbReference type="AlphaFoldDB" id="A0A3Q8XT78"/>
<feature type="transmembrane region" description="Helical" evidence="1">
    <location>
        <begin position="214"/>
        <end position="233"/>
    </location>
</feature>
<feature type="transmembrane region" description="Helical" evidence="1">
    <location>
        <begin position="128"/>
        <end position="145"/>
    </location>
</feature>
<feature type="domain" description="EamA" evidence="2">
    <location>
        <begin position="4"/>
        <end position="118"/>
    </location>
</feature>
<evidence type="ECO:0000313" key="4">
    <source>
        <dbReference type="Proteomes" id="UP000268192"/>
    </source>
</evidence>
<dbReference type="InterPro" id="IPR000620">
    <property type="entry name" value="EamA_dom"/>
</dbReference>
<evidence type="ECO:0000256" key="1">
    <source>
        <dbReference type="SAM" id="Phobius"/>
    </source>
</evidence>
<dbReference type="PANTHER" id="PTHR22911:SF103">
    <property type="entry name" value="BLR2811 PROTEIN"/>
    <property type="match status" value="1"/>
</dbReference>
<organism evidence="3 4">
    <name type="scientific">Georhizobium profundi</name>
    <dbReference type="NCBI Taxonomy" id="2341112"/>
    <lineage>
        <taxon>Bacteria</taxon>
        <taxon>Pseudomonadati</taxon>
        <taxon>Pseudomonadota</taxon>
        <taxon>Alphaproteobacteria</taxon>
        <taxon>Hyphomicrobiales</taxon>
        <taxon>Rhizobiaceae</taxon>
        <taxon>Georhizobium</taxon>
    </lineage>
</organism>
<keyword evidence="4" id="KW-1185">Reference proteome</keyword>
<dbReference type="OrthoDB" id="9815809at2"/>
<dbReference type="PANTHER" id="PTHR22911">
    <property type="entry name" value="ACYL-MALONYL CONDENSING ENZYME-RELATED"/>
    <property type="match status" value="1"/>
</dbReference>
<feature type="transmembrane region" description="Helical" evidence="1">
    <location>
        <begin position="49"/>
        <end position="70"/>
    </location>
</feature>
<feature type="transmembrane region" description="Helical" evidence="1">
    <location>
        <begin position="157"/>
        <end position="177"/>
    </location>
</feature>
<name>A0A3Q8XT78_9HYPH</name>